<dbReference type="PROSITE" id="PS50928">
    <property type="entry name" value="ABC_TM1"/>
    <property type="match status" value="1"/>
</dbReference>
<accession>A0A1N7P342</accession>
<keyword evidence="6 9" id="KW-0764">Sulfate transport</keyword>
<feature type="transmembrane region" description="Helical" evidence="9">
    <location>
        <begin position="255"/>
        <end position="281"/>
    </location>
</feature>
<dbReference type="PANTHER" id="PTHR30406:SF10">
    <property type="entry name" value="SULFATE TRANSPORT SYSTEM PERMEASE PROTEIN CYST"/>
    <property type="match status" value="1"/>
</dbReference>
<dbReference type="GO" id="GO:0005886">
    <property type="term" value="C:plasma membrane"/>
    <property type="evidence" value="ECO:0007669"/>
    <property type="project" value="UniProtKB-SubCell"/>
</dbReference>
<dbReference type="NCBIfam" id="TIGR02139">
    <property type="entry name" value="permease_CysT"/>
    <property type="match status" value="1"/>
</dbReference>
<dbReference type="InterPro" id="IPR000515">
    <property type="entry name" value="MetI-like"/>
</dbReference>
<organism evidence="11 12">
    <name type="scientific">Insolitispirillum peregrinum</name>
    <dbReference type="NCBI Taxonomy" id="80876"/>
    <lineage>
        <taxon>Bacteria</taxon>
        <taxon>Pseudomonadati</taxon>
        <taxon>Pseudomonadota</taxon>
        <taxon>Alphaproteobacteria</taxon>
        <taxon>Rhodospirillales</taxon>
        <taxon>Novispirillaceae</taxon>
        <taxon>Insolitispirillum</taxon>
    </lineage>
</organism>
<comment type="function">
    <text evidence="9">Part of the ABC transporter complex (TC 3.A.1.6.1) involved in sulfate/thiosulfate import.</text>
</comment>
<comment type="function">
    <text evidence="8">Part of the ABC transporter complex CysAWTP (TC 3.A.1.6.1) involved in sulfate/thiosulfate import. Probably responsible for the translocation of the substrate across the membrane.</text>
</comment>
<dbReference type="Pfam" id="PF00528">
    <property type="entry name" value="BPD_transp_1"/>
    <property type="match status" value="1"/>
</dbReference>
<evidence type="ECO:0000256" key="7">
    <source>
        <dbReference type="ARBA" id="ARBA00023136"/>
    </source>
</evidence>
<feature type="transmembrane region" description="Helical" evidence="9">
    <location>
        <begin position="208"/>
        <end position="235"/>
    </location>
</feature>
<keyword evidence="12" id="KW-1185">Reference proteome</keyword>
<dbReference type="InterPro" id="IPR011865">
    <property type="entry name" value="CysT_permease"/>
</dbReference>
<comment type="subunit">
    <text evidence="2">The complex is composed of two ATP-binding proteins (CysA), two transmembrane proteins (CysT and CysW) and a solute-binding protein (CysP).</text>
</comment>
<protein>
    <recommendedName>
        <fullName evidence="9">Sulfate transport system permease protein CysT</fullName>
    </recommendedName>
</protein>
<evidence type="ECO:0000256" key="6">
    <source>
        <dbReference type="ARBA" id="ARBA00023032"/>
    </source>
</evidence>
<dbReference type="AlphaFoldDB" id="A0A1N7P342"/>
<dbReference type="InterPro" id="IPR035906">
    <property type="entry name" value="MetI-like_sf"/>
</dbReference>
<comment type="similarity">
    <text evidence="9">Belongs to the binding-protein-dependent transport system permease family. CysTW subfamily.</text>
</comment>
<evidence type="ECO:0000256" key="9">
    <source>
        <dbReference type="RuleBase" id="RU366001"/>
    </source>
</evidence>
<dbReference type="PANTHER" id="PTHR30406">
    <property type="entry name" value="SULFATE TRANSPORT SYSTEM PERMEASE PROTEIN"/>
    <property type="match status" value="1"/>
</dbReference>
<feature type="domain" description="ABC transmembrane type-1" evidence="10">
    <location>
        <begin position="75"/>
        <end position="278"/>
    </location>
</feature>
<feature type="transmembrane region" description="Helical" evidence="9">
    <location>
        <begin position="113"/>
        <end position="134"/>
    </location>
</feature>
<evidence type="ECO:0000313" key="11">
    <source>
        <dbReference type="EMBL" id="SIT04849.1"/>
    </source>
</evidence>
<feature type="transmembrane region" description="Helical" evidence="9">
    <location>
        <begin position="28"/>
        <end position="51"/>
    </location>
</feature>
<evidence type="ECO:0000256" key="4">
    <source>
        <dbReference type="ARBA" id="ARBA00022692"/>
    </source>
</evidence>
<dbReference type="Proteomes" id="UP000185678">
    <property type="component" value="Unassembled WGS sequence"/>
</dbReference>
<dbReference type="CDD" id="cd06261">
    <property type="entry name" value="TM_PBP2"/>
    <property type="match status" value="1"/>
</dbReference>
<keyword evidence="7 9" id="KW-0472">Membrane</keyword>
<evidence type="ECO:0000259" key="10">
    <source>
        <dbReference type="PROSITE" id="PS50928"/>
    </source>
</evidence>
<feature type="transmembrane region" description="Helical" evidence="9">
    <location>
        <begin position="154"/>
        <end position="171"/>
    </location>
</feature>
<reference evidence="11 12" key="1">
    <citation type="submission" date="2017-01" db="EMBL/GenBank/DDBJ databases">
        <authorList>
            <person name="Mah S.A."/>
            <person name="Swanson W.J."/>
            <person name="Moy G.W."/>
            <person name="Vacquier V.D."/>
        </authorList>
    </citation>
    <scope>NUCLEOTIDE SEQUENCE [LARGE SCALE GENOMIC DNA]</scope>
    <source>
        <strain evidence="11 12">DSM 11589</strain>
    </source>
</reference>
<dbReference type="InterPro" id="IPR005667">
    <property type="entry name" value="Sulph_transpt2"/>
</dbReference>
<sequence>MSVPADIGQRRAAPFLNWKRRRSVLPGFSLTMGITLFYLGLIVLLPLGVMLTRAAGLGLDEFLRAAFNPRALATYKVTLLSAAEATAFNACAGLLFAWVLARYDFPGRRVMDAIIDLPFAMPTAVAGLALSTAFAHNGWLGQYLDPLGIKIAHAQPGIAIAMAFTSLPFVVRSIQPVLEDMDSDVEEAGRTLGATEGQIFRRILLPTILPAVLAGASLAFARSLGEFGAIIFIAGNRPFDTEISALLIFIRLEEYEFGAATAIATTVLLAAFALMLLTNLVQSWHQRYLRRG</sequence>
<dbReference type="EMBL" id="FTOA01000006">
    <property type="protein sequence ID" value="SIT04849.1"/>
    <property type="molecule type" value="Genomic_DNA"/>
</dbReference>
<feature type="transmembrane region" description="Helical" evidence="9">
    <location>
        <begin position="79"/>
        <end position="101"/>
    </location>
</feature>
<dbReference type="Gene3D" id="1.10.3720.10">
    <property type="entry name" value="MetI-like"/>
    <property type="match status" value="1"/>
</dbReference>
<gene>
    <name evidence="11" type="ORF">SAMN05421779_10617</name>
</gene>
<evidence type="ECO:0000256" key="1">
    <source>
        <dbReference type="ARBA" id="ARBA00004651"/>
    </source>
</evidence>
<dbReference type="FunFam" id="1.10.3720.10:FF:000004">
    <property type="entry name" value="Sulfate transport system permease protein CysT"/>
    <property type="match status" value="1"/>
</dbReference>
<keyword evidence="5 9" id="KW-1133">Transmembrane helix</keyword>
<keyword evidence="4 9" id="KW-0812">Transmembrane</keyword>
<evidence type="ECO:0000256" key="8">
    <source>
        <dbReference type="ARBA" id="ARBA00025323"/>
    </source>
</evidence>
<evidence type="ECO:0000256" key="3">
    <source>
        <dbReference type="ARBA" id="ARBA00022448"/>
    </source>
</evidence>
<evidence type="ECO:0000256" key="2">
    <source>
        <dbReference type="ARBA" id="ARBA00011779"/>
    </source>
</evidence>
<evidence type="ECO:0000313" key="12">
    <source>
        <dbReference type="Proteomes" id="UP000185678"/>
    </source>
</evidence>
<dbReference type="STRING" id="80876.SAMN05421779_10617"/>
<name>A0A1N7P342_9PROT</name>
<comment type="caution">
    <text evidence="9">Lacks conserved residue(s) required for the propagation of feature annotation.</text>
</comment>
<dbReference type="RefSeq" id="WP_245821503.1">
    <property type="nucleotide sequence ID" value="NZ_FTOA01000006.1"/>
</dbReference>
<dbReference type="SUPFAM" id="SSF161098">
    <property type="entry name" value="MetI-like"/>
    <property type="match status" value="1"/>
</dbReference>
<proteinExistence type="inferred from homology"/>
<dbReference type="NCBIfam" id="TIGR00969">
    <property type="entry name" value="3a0106s02"/>
    <property type="match status" value="1"/>
</dbReference>
<dbReference type="GO" id="GO:0015419">
    <property type="term" value="F:ABC-type sulfate transporter activity"/>
    <property type="evidence" value="ECO:0007669"/>
    <property type="project" value="UniProtKB-UniRule"/>
</dbReference>
<evidence type="ECO:0000256" key="5">
    <source>
        <dbReference type="ARBA" id="ARBA00022989"/>
    </source>
</evidence>
<comment type="subcellular location">
    <subcellularLocation>
        <location evidence="1">Cell membrane</location>
        <topology evidence="1">Multi-pass membrane protein</topology>
    </subcellularLocation>
</comment>
<keyword evidence="3 9" id="KW-0813">Transport</keyword>